<dbReference type="EMBL" id="CP042383">
    <property type="protein sequence ID" value="QEA42942.1"/>
    <property type="molecule type" value="Genomic_DNA"/>
</dbReference>
<dbReference type="PANTHER" id="PTHR39161:SF1">
    <property type="entry name" value="ADAPTER PROTEIN MECA 1"/>
    <property type="match status" value="1"/>
</dbReference>
<evidence type="ECO:0000256" key="1">
    <source>
        <dbReference type="ARBA" id="ARBA00005397"/>
    </source>
</evidence>
<reference evidence="3 4" key="1">
    <citation type="submission" date="2019-06" db="EMBL/GenBank/DDBJ databases">
        <title>Genome analyses of bacteria isolated from kimchi.</title>
        <authorList>
            <person name="Lee S."/>
            <person name="Ahn S."/>
            <person name="Roh S."/>
        </authorList>
    </citation>
    <scope>NUCLEOTIDE SEQUENCE [LARGE SCALE GENOMIC DNA]</scope>
    <source>
        <strain evidence="3 4">CBA3630</strain>
    </source>
</reference>
<dbReference type="PIRSF" id="PIRSF029008">
    <property type="entry name" value="MecA"/>
    <property type="match status" value="1"/>
</dbReference>
<dbReference type="InterPro" id="IPR008681">
    <property type="entry name" value="Neg-reg_MecA"/>
</dbReference>
<dbReference type="Pfam" id="PF05389">
    <property type="entry name" value="MecA"/>
    <property type="match status" value="1"/>
</dbReference>
<dbReference type="InterPro" id="IPR038471">
    <property type="entry name" value="MecA_C_sf"/>
</dbReference>
<comment type="similarity">
    <text evidence="1">Belongs to the MecA family.</text>
</comment>
<dbReference type="GeneID" id="64345324"/>
<evidence type="ECO:0000313" key="4">
    <source>
        <dbReference type="Proteomes" id="UP000321296"/>
    </source>
</evidence>
<evidence type="ECO:0000313" key="5">
    <source>
        <dbReference type="Proteomes" id="UP001529201"/>
    </source>
</evidence>
<dbReference type="Gene3D" id="3.30.70.1950">
    <property type="match status" value="1"/>
</dbReference>
<dbReference type="PANTHER" id="PTHR39161">
    <property type="entry name" value="ADAPTER PROTEIN MECA"/>
    <property type="match status" value="1"/>
</dbReference>
<dbReference type="AlphaFoldDB" id="A0A5B8T083"/>
<gene>
    <name evidence="3" type="ORF">FGL85_10670</name>
    <name evidence="2" type="ORF">P1N92_06945</name>
</gene>
<sequence length="234" mass="27062">MERERINENTIRVMINNSDLEDRGISVMELLGNHDKIESFFYNILSEVDTEHDFDDDDQVSFQILPNRNGLELFISRLDSENQVGDILNNIMDFANKKNSEIDDISDERRTELRQSDDGSVNHTVNPPKSRLVKQDSSSIAKTITIKLFDFESGIAIAKNFDANNFLSDLYRYNSIFFLQLTQSNSDLSWEELKDRLAIVFEYGNLSDVNNDVLKEHGEPIMLKNALDRLNRLF</sequence>
<evidence type="ECO:0000313" key="3">
    <source>
        <dbReference type="EMBL" id="QEA42942.1"/>
    </source>
</evidence>
<dbReference type="Proteomes" id="UP000321296">
    <property type="component" value="Chromosome"/>
</dbReference>
<evidence type="ECO:0000313" key="2">
    <source>
        <dbReference type="EMBL" id="MDG9733849.1"/>
    </source>
</evidence>
<accession>A0A5B8T083</accession>
<reference evidence="2 5" key="2">
    <citation type="submission" date="2023-02" db="EMBL/GenBank/DDBJ databases">
        <title>Antimicrobial susceptibility testing and tentative epidemiological cut-off values for Lactobacillaceae family species intended for ingestion.</title>
        <authorList>
            <person name="Noehr-Meldgaard K."/>
            <person name="Struve C."/>
            <person name="Ingmer H."/>
            <person name="Koza A."/>
            <person name="Al-Nakeeb K."/>
            <person name="Agersoe Y."/>
        </authorList>
    </citation>
    <scope>NUCLEOTIDE SEQUENCE [LARGE SCALE GENOMIC DNA]</scope>
    <source>
        <strain evidence="2 5">DSM 20193</strain>
    </source>
</reference>
<dbReference type="KEGG" id="lpse:FGL85_10670"/>
<dbReference type="Proteomes" id="UP001529201">
    <property type="component" value="Unassembled WGS sequence"/>
</dbReference>
<dbReference type="EMBL" id="JARGDN010000007">
    <property type="protein sequence ID" value="MDG9733849.1"/>
    <property type="molecule type" value="Genomic_DNA"/>
</dbReference>
<keyword evidence="5" id="KW-1185">Reference proteome</keyword>
<proteinExistence type="inferred from homology"/>
<dbReference type="RefSeq" id="WP_010275557.1">
    <property type="nucleotide sequence ID" value="NZ_CP042383.1"/>
</dbReference>
<organism evidence="3 4">
    <name type="scientific">Leuconostoc pseudomesenteroides</name>
    <dbReference type="NCBI Taxonomy" id="33968"/>
    <lineage>
        <taxon>Bacteria</taxon>
        <taxon>Bacillati</taxon>
        <taxon>Bacillota</taxon>
        <taxon>Bacilli</taxon>
        <taxon>Lactobacillales</taxon>
        <taxon>Lactobacillaceae</taxon>
        <taxon>Leuconostoc</taxon>
    </lineage>
</organism>
<name>A0A5B8T083_LEUPS</name>
<protein>
    <submittedName>
        <fullName evidence="3">Adaptor protein MecA</fullName>
    </submittedName>
</protein>